<keyword evidence="1" id="KW-0805">Transcription regulation</keyword>
<dbReference type="InParanoid" id="D4H7V9"/>
<dbReference type="KEGG" id="dap:Dacet_1336"/>
<dbReference type="PANTHER" id="PTHR42756">
    <property type="entry name" value="TRANSCRIPTIONAL REGULATOR, MARR"/>
    <property type="match status" value="1"/>
</dbReference>
<dbReference type="Gene3D" id="1.10.10.10">
    <property type="entry name" value="Winged helix-like DNA-binding domain superfamily/Winged helix DNA-binding domain"/>
    <property type="match status" value="1"/>
</dbReference>
<dbReference type="EMBL" id="CP001968">
    <property type="protein sequence ID" value="ADD68108.1"/>
    <property type="molecule type" value="Genomic_DNA"/>
</dbReference>
<evidence type="ECO:0000259" key="4">
    <source>
        <dbReference type="PROSITE" id="PS50995"/>
    </source>
</evidence>
<evidence type="ECO:0000313" key="5">
    <source>
        <dbReference type="EMBL" id="ADD68108.1"/>
    </source>
</evidence>
<dbReference type="PROSITE" id="PS50995">
    <property type="entry name" value="HTH_MARR_2"/>
    <property type="match status" value="1"/>
</dbReference>
<name>D4H7V9_DENA2</name>
<dbReference type="OrthoDB" id="6196575at2"/>
<reference evidence="5 6" key="1">
    <citation type="journal article" date="2010" name="Stand. Genomic Sci.">
        <title>Complete genome sequence of Denitrovibrio acetiphilus type strain (N2460).</title>
        <authorList>
            <person name="Kiss H."/>
            <person name="Lang E."/>
            <person name="Lapidus A."/>
            <person name="Copeland A."/>
            <person name="Nolan M."/>
            <person name="Glavina Del Rio T."/>
            <person name="Chen F."/>
            <person name="Lucas S."/>
            <person name="Tice H."/>
            <person name="Cheng J.F."/>
            <person name="Han C."/>
            <person name="Goodwin L."/>
            <person name="Pitluck S."/>
            <person name="Liolios K."/>
            <person name="Pati A."/>
            <person name="Ivanova N."/>
            <person name="Mavromatis K."/>
            <person name="Chen A."/>
            <person name="Palaniappan K."/>
            <person name="Land M."/>
            <person name="Hauser L."/>
            <person name="Chang Y.J."/>
            <person name="Jeffries C.D."/>
            <person name="Detter J.C."/>
            <person name="Brettin T."/>
            <person name="Spring S."/>
            <person name="Rohde M."/>
            <person name="Goker M."/>
            <person name="Woyke T."/>
            <person name="Bristow J."/>
            <person name="Eisen J.A."/>
            <person name="Markowitz V."/>
            <person name="Hugenholtz P."/>
            <person name="Kyrpides N.C."/>
            <person name="Klenk H.P."/>
        </authorList>
    </citation>
    <scope>NUCLEOTIDE SEQUENCE [LARGE SCALE GENOMIC DNA]</scope>
    <source>
        <strain evidence="6">DSM 12809 / NBRC 114555 / N2460</strain>
    </source>
</reference>
<organism evidence="5 6">
    <name type="scientific">Denitrovibrio acetiphilus (strain DSM 12809 / NBRC 114555 / N2460)</name>
    <dbReference type="NCBI Taxonomy" id="522772"/>
    <lineage>
        <taxon>Bacteria</taxon>
        <taxon>Pseudomonadati</taxon>
        <taxon>Deferribacterota</taxon>
        <taxon>Deferribacteres</taxon>
        <taxon>Deferribacterales</taxon>
        <taxon>Geovibrionaceae</taxon>
        <taxon>Denitrovibrio</taxon>
    </lineage>
</organism>
<dbReference type="PRINTS" id="PR00598">
    <property type="entry name" value="HTHMARR"/>
</dbReference>
<accession>D4H7V9</accession>
<dbReference type="AlphaFoldDB" id="D4H7V9"/>
<evidence type="ECO:0000256" key="3">
    <source>
        <dbReference type="ARBA" id="ARBA00023163"/>
    </source>
</evidence>
<dbReference type="GO" id="GO:0003677">
    <property type="term" value="F:DNA binding"/>
    <property type="evidence" value="ECO:0007669"/>
    <property type="project" value="UniProtKB-KW"/>
</dbReference>
<keyword evidence="6" id="KW-1185">Reference proteome</keyword>
<dbReference type="PaxDb" id="522772-Dacet_1336"/>
<dbReference type="InterPro" id="IPR036390">
    <property type="entry name" value="WH_DNA-bd_sf"/>
</dbReference>
<dbReference type="HOGENOM" id="CLU_083287_18_7_0"/>
<dbReference type="Pfam" id="PF12802">
    <property type="entry name" value="MarR_2"/>
    <property type="match status" value="1"/>
</dbReference>
<dbReference type="InterPro" id="IPR036388">
    <property type="entry name" value="WH-like_DNA-bd_sf"/>
</dbReference>
<dbReference type="GO" id="GO:0003700">
    <property type="term" value="F:DNA-binding transcription factor activity"/>
    <property type="evidence" value="ECO:0007669"/>
    <property type="project" value="InterPro"/>
</dbReference>
<evidence type="ECO:0000313" key="6">
    <source>
        <dbReference type="Proteomes" id="UP000002012"/>
    </source>
</evidence>
<dbReference type="RefSeq" id="WP_013010630.1">
    <property type="nucleotide sequence ID" value="NC_013943.1"/>
</dbReference>
<dbReference type="SMART" id="SM00347">
    <property type="entry name" value="HTH_MARR"/>
    <property type="match status" value="1"/>
</dbReference>
<keyword evidence="2" id="KW-0238">DNA-binding</keyword>
<dbReference type="PANTHER" id="PTHR42756:SF1">
    <property type="entry name" value="TRANSCRIPTIONAL REPRESSOR OF EMRAB OPERON"/>
    <property type="match status" value="1"/>
</dbReference>
<feature type="domain" description="HTH marR-type" evidence="4">
    <location>
        <begin position="5"/>
        <end position="137"/>
    </location>
</feature>
<protein>
    <submittedName>
        <fullName evidence="5">Transcriptional regulator, MarR family</fullName>
    </submittedName>
</protein>
<evidence type="ECO:0000256" key="1">
    <source>
        <dbReference type="ARBA" id="ARBA00023015"/>
    </source>
</evidence>
<sequence length="143" mass="16507">MLGLDDSLLFLINRSSTLARQEFESKLRQFDLTPAQWAVLIRLSEQDGLNMTELGQLLYFDKPTTTGVVNRLVKKKYVKKVKNRKDRRVTHVFVTDAGKEALLPVEPIIQGYRENFFKDISDEDHEMAKRVVKTLIKNIKGAK</sequence>
<dbReference type="InterPro" id="IPR000835">
    <property type="entry name" value="HTH_MarR-typ"/>
</dbReference>
<gene>
    <name evidence="5" type="ordered locus">Dacet_1336</name>
</gene>
<dbReference type="SUPFAM" id="SSF46785">
    <property type="entry name" value="Winged helix' DNA-binding domain"/>
    <property type="match status" value="1"/>
</dbReference>
<keyword evidence="3" id="KW-0804">Transcription</keyword>
<dbReference type="eggNOG" id="COG1846">
    <property type="taxonomic scope" value="Bacteria"/>
</dbReference>
<dbReference type="STRING" id="522772.Dacet_1336"/>
<proteinExistence type="predicted"/>
<evidence type="ECO:0000256" key="2">
    <source>
        <dbReference type="ARBA" id="ARBA00023125"/>
    </source>
</evidence>
<dbReference type="Proteomes" id="UP000002012">
    <property type="component" value="Chromosome"/>
</dbReference>